<reference evidence="2 3" key="1">
    <citation type="submission" date="2014-08" db="EMBL/GenBank/DDBJ databases">
        <authorList>
            <person name="Wibberg D."/>
        </authorList>
    </citation>
    <scope>NUCLEOTIDE SEQUENCE [LARGE SCALE GENOMIC DNA]</scope>
    <source>
        <strain evidence="3">ING2-E5B</strain>
    </source>
</reference>
<dbReference type="PROSITE" id="PS51318">
    <property type="entry name" value="TAT"/>
    <property type="match status" value="1"/>
</dbReference>
<dbReference type="EMBL" id="LN515532">
    <property type="protein sequence ID" value="CEA16175.1"/>
    <property type="molecule type" value="Genomic_DNA"/>
</dbReference>
<dbReference type="GO" id="GO:0016853">
    <property type="term" value="F:isomerase activity"/>
    <property type="evidence" value="ECO:0007669"/>
    <property type="project" value="UniProtKB-KW"/>
</dbReference>
<dbReference type="Proteomes" id="UP000032417">
    <property type="component" value="Chromosome 1"/>
</dbReference>
<dbReference type="STRING" id="1562970.ING2E5B_1427"/>
<dbReference type="PANTHER" id="PTHR12110">
    <property type="entry name" value="HYDROXYPYRUVATE ISOMERASE"/>
    <property type="match status" value="1"/>
</dbReference>
<organism evidence="2 3">
    <name type="scientific">Fermentimonas caenicola</name>
    <dbReference type="NCBI Taxonomy" id="1562970"/>
    <lineage>
        <taxon>Bacteria</taxon>
        <taxon>Pseudomonadati</taxon>
        <taxon>Bacteroidota</taxon>
        <taxon>Bacteroidia</taxon>
        <taxon>Bacteroidales</taxon>
        <taxon>Dysgonomonadaceae</taxon>
        <taxon>Fermentimonas</taxon>
    </lineage>
</organism>
<gene>
    <name evidence="2" type="ORF">ING2E5B_1427</name>
</gene>
<dbReference type="HOGENOM" id="CLU_059523_1_2_10"/>
<accession>A0A098BZW6</accession>
<dbReference type="Pfam" id="PF01261">
    <property type="entry name" value="AP_endonuc_2"/>
    <property type="match status" value="1"/>
</dbReference>
<keyword evidence="3" id="KW-1185">Reference proteome</keyword>
<sequence length="316" mass="35621">MENRRDFLKKASLFTVAGMFAGKSSFANISKLSNVSAVTNKKIGLQIYSLGRELYQDVPGGLKKIAQMGYSTLELAGYNNGKIGNIEMSEFRKMSDDAGLKIISSHLNPPVREYTKDNKGEISEFWKKAADDHAKIGVKYIVQPGQPSTRSSEEVSIVCEVFNEAGKIAKENGLIFGYHNHEMEFARVVPGGKEMVFGRRFFGRAPEGMEVIYDAFLRQTDPELVIFELDVYWTVMGQSDPVEYMQKYPDRIKLLHIKDKEVLGESGMMNFEKIFEQAYKNGIEDYFVELEGISKGTQFEGVKGCADYLIKAPFVK</sequence>
<dbReference type="InterPro" id="IPR036237">
    <property type="entry name" value="Xyl_isomerase-like_sf"/>
</dbReference>
<evidence type="ECO:0000259" key="1">
    <source>
        <dbReference type="Pfam" id="PF01261"/>
    </source>
</evidence>
<keyword evidence="2" id="KW-0413">Isomerase</keyword>
<dbReference type="Gene3D" id="3.20.20.150">
    <property type="entry name" value="Divalent-metal-dependent TIM barrel enzymes"/>
    <property type="match status" value="1"/>
</dbReference>
<evidence type="ECO:0000313" key="2">
    <source>
        <dbReference type="EMBL" id="CEA16175.1"/>
    </source>
</evidence>
<dbReference type="InterPro" id="IPR013022">
    <property type="entry name" value="Xyl_isomerase-like_TIM-brl"/>
</dbReference>
<dbReference type="OrthoDB" id="9798407at2"/>
<protein>
    <submittedName>
        <fullName evidence="2">Sugar phosphate isomerase/epimerase</fullName>
    </submittedName>
</protein>
<dbReference type="InterPro" id="IPR050312">
    <property type="entry name" value="IolE/XylAMocC-like"/>
</dbReference>
<feature type="domain" description="Xylose isomerase-like TIM barrel" evidence="1">
    <location>
        <begin position="63"/>
        <end position="293"/>
    </location>
</feature>
<dbReference type="SUPFAM" id="SSF51658">
    <property type="entry name" value="Xylose isomerase-like"/>
    <property type="match status" value="1"/>
</dbReference>
<dbReference type="InterPro" id="IPR006311">
    <property type="entry name" value="TAT_signal"/>
</dbReference>
<dbReference type="KEGG" id="pbt:ING2E5B_1427"/>
<proteinExistence type="predicted"/>
<dbReference type="PANTHER" id="PTHR12110:SF41">
    <property type="entry name" value="INOSOSE DEHYDRATASE"/>
    <property type="match status" value="1"/>
</dbReference>
<name>A0A098BZW6_9BACT</name>
<evidence type="ECO:0000313" key="3">
    <source>
        <dbReference type="Proteomes" id="UP000032417"/>
    </source>
</evidence>
<dbReference type="AlphaFoldDB" id="A0A098BZW6"/>